<accession>A0A917A3L6</accession>
<keyword evidence="3" id="KW-1185">Reference proteome</keyword>
<reference evidence="2" key="2">
    <citation type="submission" date="2020-09" db="EMBL/GenBank/DDBJ databases">
        <authorList>
            <person name="Sun Q."/>
            <person name="Zhou Y."/>
        </authorList>
    </citation>
    <scope>NUCLEOTIDE SEQUENCE</scope>
    <source>
        <strain evidence="2">CGMCC 1.15367</strain>
    </source>
</reference>
<reference evidence="2" key="1">
    <citation type="journal article" date="2014" name="Int. J. Syst. Evol. Microbiol.">
        <title>Complete genome sequence of Corynebacterium casei LMG S-19264T (=DSM 44701T), isolated from a smear-ripened cheese.</title>
        <authorList>
            <consortium name="US DOE Joint Genome Institute (JGI-PGF)"/>
            <person name="Walter F."/>
            <person name="Albersmeier A."/>
            <person name="Kalinowski J."/>
            <person name="Ruckert C."/>
        </authorList>
    </citation>
    <scope>NUCLEOTIDE SEQUENCE</scope>
    <source>
        <strain evidence="2">CGMCC 1.15367</strain>
    </source>
</reference>
<evidence type="ECO:0000313" key="2">
    <source>
        <dbReference type="EMBL" id="GGE24878.1"/>
    </source>
</evidence>
<evidence type="ECO:0000313" key="3">
    <source>
        <dbReference type="Proteomes" id="UP000644699"/>
    </source>
</evidence>
<dbReference type="InterPro" id="IPR002145">
    <property type="entry name" value="CopG"/>
</dbReference>
<evidence type="ECO:0000259" key="1">
    <source>
        <dbReference type="Pfam" id="PF01402"/>
    </source>
</evidence>
<gene>
    <name evidence="2" type="ORF">GCM10011390_50390</name>
</gene>
<dbReference type="RefSeq" id="WP_188913526.1">
    <property type="nucleotide sequence ID" value="NZ_BMIQ01000015.1"/>
</dbReference>
<name>A0A917A3L6_9HYPH</name>
<comment type="caution">
    <text evidence="2">The sequence shown here is derived from an EMBL/GenBank/DDBJ whole genome shotgun (WGS) entry which is preliminary data.</text>
</comment>
<proteinExistence type="predicted"/>
<dbReference type="GO" id="GO:0006355">
    <property type="term" value="P:regulation of DNA-templated transcription"/>
    <property type="evidence" value="ECO:0007669"/>
    <property type="project" value="InterPro"/>
</dbReference>
<feature type="domain" description="Ribbon-helix-helix protein CopG" evidence="1">
    <location>
        <begin position="19"/>
        <end position="45"/>
    </location>
</feature>
<organism evidence="2 3">
    <name type="scientific">Aureimonas endophytica</name>
    <dbReference type="NCBI Taxonomy" id="2027858"/>
    <lineage>
        <taxon>Bacteria</taxon>
        <taxon>Pseudomonadati</taxon>
        <taxon>Pseudomonadota</taxon>
        <taxon>Alphaproteobacteria</taxon>
        <taxon>Hyphomicrobiales</taxon>
        <taxon>Aurantimonadaceae</taxon>
        <taxon>Aureimonas</taxon>
    </lineage>
</organism>
<protein>
    <recommendedName>
        <fullName evidence="1">Ribbon-helix-helix protein CopG domain-containing protein</fullName>
    </recommendedName>
</protein>
<sequence length="55" mass="5954">MLRLVETLTFRAPSGTCVALEEAAKAEGKSASELAREAIRDRIARRLSPDEPQAA</sequence>
<dbReference type="AlphaFoldDB" id="A0A917A3L6"/>
<dbReference type="Pfam" id="PF01402">
    <property type="entry name" value="RHH_1"/>
    <property type="match status" value="1"/>
</dbReference>
<dbReference type="EMBL" id="BMIQ01000015">
    <property type="protein sequence ID" value="GGE24878.1"/>
    <property type="molecule type" value="Genomic_DNA"/>
</dbReference>
<dbReference type="Proteomes" id="UP000644699">
    <property type="component" value="Unassembled WGS sequence"/>
</dbReference>